<evidence type="ECO:0000256" key="6">
    <source>
        <dbReference type="ARBA" id="ARBA00023136"/>
    </source>
</evidence>
<evidence type="ECO:0000313" key="14">
    <source>
        <dbReference type="Proteomes" id="UP000660262"/>
    </source>
</evidence>
<dbReference type="FunFam" id="1.20.5.110:FF:000004">
    <property type="entry name" value="Vesicle-associated membrane protein 7"/>
    <property type="match status" value="1"/>
</dbReference>
<dbReference type="OrthoDB" id="248747at2759"/>
<keyword evidence="3 11" id="KW-0812">Transmembrane</keyword>
<dbReference type="EMBL" id="BNJQ01000023">
    <property type="protein sequence ID" value="GHP09104.1"/>
    <property type="molecule type" value="Genomic_DNA"/>
</dbReference>
<dbReference type="GO" id="GO:0005737">
    <property type="term" value="C:cytoplasm"/>
    <property type="evidence" value="ECO:0007669"/>
    <property type="project" value="UniProtKB-ARBA"/>
</dbReference>
<dbReference type="Pfam" id="PF00957">
    <property type="entry name" value="Synaptobrevin"/>
    <property type="match status" value="1"/>
</dbReference>
<dbReference type="InterPro" id="IPR001388">
    <property type="entry name" value="Synaptobrevin-like"/>
</dbReference>
<keyword evidence="2" id="KW-0813">Transport</keyword>
<evidence type="ECO:0000313" key="13">
    <source>
        <dbReference type="EMBL" id="GHP09104.1"/>
    </source>
</evidence>
<dbReference type="GO" id="GO:0016192">
    <property type="term" value="P:vesicle-mediated transport"/>
    <property type="evidence" value="ECO:0007669"/>
    <property type="project" value="InterPro"/>
</dbReference>
<evidence type="ECO:0000256" key="4">
    <source>
        <dbReference type="ARBA" id="ARBA00022927"/>
    </source>
</evidence>
<comment type="function">
    <text evidence="7">Involved in the targeting and/or fusion of transport vesicles to their target membrane.</text>
</comment>
<dbReference type="PANTHER" id="PTHR21136">
    <property type="entry name" value="SNARE PROTEINS"/>
    <property type="match status" value="1"/>
</dbReference>
<evidence type="ECO:0000256" key="11">
    <source>
        <dbReference type="SAM" id="Phobius"/>
    </source>
</evidence>
<evidence type="ECO:0000256" key="7">
    <source>
        <dbReference type="ARBA" id="ARBA00037493"/>
    </source>
</evidence>
<keyword evidence="6 11" id="KW-0472">Membrane</keyword>
<keyword evidence="5 11" id="KW-1133">Transmembrane helix</keyword>
<feature type="transmembrane region" description="Helical" evidence="11">
    <location>
        <begin position="266"/>
        <end position="285"/>
    </location>
</feature>
<feature type="domain" description="V-SNARE coiled-coil homology" evidence="12">
    <location>
        <begin position="202"/>
        <end position="262"/>
    </location>
</feature>
<feature type="region of interest" description="Disordered" evidence="10">
    <location>
        <begin position="53"/>
        <end position="74"/>
    </location>
</feature>
<dbReference type="PANTHER" id="PTHR21136:SF168">
    <property type="entry name" value="VESICLE-ASSOCIATED MEMBRANE PROTEIN 9"/>
    <property type="match status" value="1"/>
</dbReference>
<reference evidence="13" key="1">
    <citation type="submission" date="2020-10" db="EMBL/GenBank/DDBJ databases">
        <title>Unveiling of a novel bifunctional photoreceptor, Dualchrome1, isolated from a cosmopolitan green alga.</title>
        <authorList>
            <person name="Suzuki S."/>
            <person name="Kawachi M."/>
        </authorList>
    </citation>
    <scope>NUCLEOTIDE SEQUENCE</scope>
    <source>
        <strain evidence="13">NIES 2893</strain>
    </source>
</reference>
<organism evidence="13 14">
    <name type="scientific">Pycnococcus provasolii</name>
    <dbReference type="NCBI Taxonomy" id="41880"/>
    <lineage>
        <taxon>Eukaryota</taxon>
        <taxon>Viridiplantae</taxon>
        <taxon>Chlorophyta</taxon>
        <taxon>Pseudoscourfieldiophyceae</taxon>
        <taxon>Pseudoscourfieldiales</taxon>
        <taxon>Pycnococcaceae</taxon>
        <taxon>Pycnococcus</taxon>
    </lineage>
</organism>
<evidence type="ECO:0000256" key="2">
    <source>
        <dbReference type="ARBA" id="ARBA00022448"/>
    </source>
</evidence>
<evidence type="ECO:0000256" key="10">
    <source>
        <dbReference type="SAM" id="MobiDB-lite"/>
    </source>
</evidence>
<evidence type="ECO:0000256" key="1">
    <source>
        <dbReference type="ARBA" id="ARBA00008025"/>
    </source>
</evidence>
<proteinExistence type="inferred from homology"/>
<feature type="compositionally biased region" description="Low complexity" evidence="10">
    <location>
        <begin position="15"/>
        <end position="35"/>
    </location>
</feature>
<feature type="compositionally biased region" description="Low complexity" evidence="10">
    <location>
        <begin position="53"/>
        <end position="72"/>
    </location>
</feature>
<keyword evidence="4" id="KW-0653">Protein transport</keyword>
<dbReference type="AlphaFoldDB" id="A0A830HPJ7"/>
<evidence type="ECO:0000256" key="9">
    <source>
        <dbReference type="PROSITE-ProRule" id="PRU00290"/>
    </source>
</evidence>
<gene>
    <name evidence="13" type="ORF">PPROV_000784100</name>
</gene>
<dbReference type="GO" id="GO:0016020">
    <property type="term" value="C:membrane"/>
    <property type="evidence" value="ECO:0007669"/>
    <property type="project" value="InterPro"/>
</dbReference>
<evidence type="ECO:0000256" key="3">
    <source>
        <dbReference type="ARBA" id="ARBA00022692"/>
    </source>
</evidence>
<dbReference type="InterPro" id="IPR051097">
    <property type="entry name" value="Synaptobrevin-like_transport"/>
</dbReference>
<dbReference type="CDD" id="cd15843">
    <property type="entry name" value="R-SNARE"/>
    <property type="match status" value="1"/>
</dbReference>
<feature type="region of interest" description="Disordered" evidence="10">
    <location>
        <begin position="15"/>
        <end position="38"/>
    </location>
</feature>
<dbReference type="Proteomes" id="UP000660262">
    <property type="component" value="Unassembled WGS sequence"/>
</dbReference>
<keyword evidence="9" id="KW-0175">Coiled coil</keyword>
<dbReference type="PRINTS" id="PR00219">
    <property type="entry name" value="SYNAPTOBREVN"/>
</dbReference>
<evidence type="ECO:0000259" key="12">
    <source>
        <dbReference type="PROSITE" id="PS50892"/>
    </source>
</evidence>
<protein>
    <recommendedName>
        <fullName evidence="12">V-SNARE coiled-coil homology domain-containing protein</fullName>
    </recommendedName>
</protein>
<dbReference type="Gene3D" id="1.20.5.110">
    <property type="match status" value="1"/>
</dbReference>
<comment type="subcellular location">
    <subcellularLocation>
        <location evidence="8">Endomembrane system</location>
        <topology evidence="8">Single-pass type IV membrane protein</topology>
    </subcellularLocation>
</comment>
<sequence>MSVLYAFVGAIPQQQQQQQQRGVVNPASSSSSNTQSGGGVVWCDAVHNRSTSNADANAASSKLPSKSRSTSSHMQQKNYYYTNSAMQMLGKLSISDGPSANYPTAAAAATTTQRYAFEIDASKMAHVLLKHRVAYGVVCTPNTPESVTNGLLATMRRSFENEFDAEEIAQIFTMNDAAATASTRSFLPTLQNLIDSTPTDAPLNEVKSHIAEVKQVMTDNIEKVLARGEQLEVVAAKADNLTAHARDFHIRGRSLRRRMWWKEMKYKLLIALAIILLLLIIFFWACGGVKCVT</sequence>
<evidence type="ECO:0000256" key="5">
    <source>
        <dbReference type="ARBA" id="ARBA00022989"/>
    </source>
</evidence>
<keyword evidence="14" id="KW-1185">Reference proteome</keyword>
<dbReference type="InterPro" id="IPR042855">
    <property type="entry name" value="V_SNARE_CC"/>
</dbReference>
<comment type="similarity">
    <text evidence="1">Belongs to the synaptobrevin family.</text>
</comment>
<accession>A0A830HPJ7</accession>
<name>A0A830HPJ7_9CHLO</name>
<dbReference type="GO" id="GO:0012505">
    <property type="term" value="C:endomembrane system"/>
    <property type="evidence" value="ECO:0007669"/>
    <property type="project" value="UniProtKB-SubCell"/>
</dbReference>
<dbReference type="GO" id="GO:0015031">
    <property type="term" value="P:protein transport"/>
    <property type="evidence" value="ECO:0007669"/>
    <property type="project" value="UniProtKB-KW"/>
</dbReference>
<evidence type="ECO:0000256" key="8">
    <source>
        <dbReference type="ARBA" id="ARBA00046280"/>
    </source>
</evidence>
<dbReference type="PROSITE" id="PS50892">
    <property type="entry name" value="V_SNARE"/>
    <property type="match status" value="1"/>
</dbReference>
<comment type="caution">
    <text evidence="13">The sequence shown here is derived from an EMBL/GenBank/DDBJ whole genome shotgun (WGS) entry which is preliminary data.</text>
</comment>
<dbReference type="SUPFAM" id="SSF58038">
    <property type="entry name" value="SNARE fusion complex"/>
    <property type="match status" value="1"/>
</dbReference>